<keyword evidence="3" id="KW-1185">Reference proteome</keyword>
<gene>
    <name evidence="2" type="ORF">SAMEA4384070_02577</name>
</gene>
<dbReference type="GeneID" id="75030034"/>
<feature type="compositionally biased region" description="Polar residues" evidence="1">
    <location>
        <begin position="34"/>
        <end position="58"/>
    </location>
</feature>
<evidence type="ECO:0000313" key="2">
    <source>
        <dbReference type="EMBL" id="SNW01829.1"/>
    </source>
</evidence>
<dbReference type="PROSITE" id="PS51257">
    <property type="entry name" value="PROKAR_LIPOPROTEIN"/>
    <property type="match status" value="1"/>
</dbReference>
<dbReference type="EMBL" id="LT906479">
    <property type="protein sequence ID" value="SNW01829.1"/>
    <property type="molecule type" value="Genomic_DNA"/>
</dbReference>
<dbReference type="KEGG" id="sfj:SAMEA4384070_2577"/>
<feature type="region of interest" description="Disordered" evidence="1">
    <location>
        <begin position="18"/>
        <end position="58"/>
    </location>
</feature>
<evidence type="ECO:0000256" key="1">
    <source>
        <dbReference type="SAM" id="MobiDB-lite"/>
    </source>
</evidence>
<dbReference type="RefSeq" id="WP_165283116.1">
    <property type="nucleotide sequence ID" value="NZ_CABITV010000001.1"/>
</dbReference>
<sequence length="58" mass="5870">MKAMIPVLLTLLLSGCIGGRGGPQDVPPPPPTNDPHTCTNSAASANSDCSQSVVPSMH</sequence>
<reference evidence="2 3" key="1">
    <citation type="submission" date="2017-06" db="EMBL/GenBank/DDBJ databases">
        <authorList>
            <consortium name="Pathogen Informatics"/>
        </authorList>
    </citation>
    <scope>NUCLEOTIDE SEQUENCE [LARGE SCALE GENOMIC DNA]</scope>
    <source>
        <strain evidence="2 3">NCTC12148</strain>
    </source>
</reference>
<dbReference type="Proteomes" id="UP000215134">
    <property type="component" value="Chromosome 1"/>
</dbReference>
<evidence type="ECO:0008006" key="4">
    <source>
        <dbReference type="Google" id="ProtNLM"/>
    </source>
</evidence>
<evidence type="ECO:0000313" key="3">
    <source>
        <dbReference type="Proteomes" id="UP000215134"/>
    </source>
</evidence>
<organism evidence="2 3">
    <name type="scientific">Serratia ficaria</name>
    <dbReference type="NCBI Taxonomy" id="61651"/>
    <lineage>
        <taxon>Bacteria</taxon>
        <taxon>Pseudomonadati</taxon>
        <taxon>Pseudomonadota</taxon>
        <taxon>Gammaproteobacteria</taxon>
        <taxon>Enterobacterales</taxon>
        <taxon>Yersiniaceae</taxon>
        <taxon>Serratia</taxon>
    </lineage>
</organism>
<accession>A0A240C269</accession>
<proteinExistence type="predicted"/>
<name>A0A240C269_SERFI</name>
<dbReference type="AlphaFoldDB" id="A0A240C269"/>
<protein>
    <recommendedName>
        <fullName evidence="4">Lipoprotein</fullName>
    </recommendedName>
</protein>